<sequence length="103" mass="12306">MAGASHVFLVGWWVMGECELLSSHQPPRPRKTRSRGHRRCASRGPRWRSSRRCGRTASDARPWRSRTSARSGWAEQEREGREEEGASLRRRRGRRRRPRWRQW</sequence>
<feature type="signal peptide" evidence="2">
    <location>
        <begin position="1"/>
        <end position="23"/>
    </location>
</feature>
<proteinExistence type="predicted"/>
<name>A0A9P8V337_9PEZI</name>
<feature type="chain" id="PRO_5040403255" evidence="2">
    <location>
        <begin position="24"/>
        <end position="103"/>
    </location>
</feature>
<feature type="compositionally biased region" description="Basic residues" evidence="1">
    <location>
        <begin position="88"/>
        <end position="103"/>
    </location>
</feature>
<dbReference type="EMBL" id="JAGSXJ010000036">
    <property type="protein sequence ID" value="KAH6666513.1"/>
    <property type="molecule type" value="Genomic_DNA"/>
</dbReference>
<evidence type="ECO:0000256" key="1">
    <source>
        <dbReference type="SAM" id="MobiDB-lite"/>
    </source>
</evidence>
<comment type="caution">
    <text evidence="3">The sequence shown here is derived from an EMBL/GenBank/DDBJ whole genome shotgun (WGS) entry which is preliminary data.</text>
</comment>
<dbReference type="AlphaFoldDB" id="A0A9P8V337"/>
<feature type="region of interest" description="Disordered" evidence="1">
    <location>
        <begin position="22"/>
        <end position="103"/>
    </location>
</feature>
<evidence type="ECO:0000313" key="3">
    <source>
        <dbReference type="EMBL" id="KAH6666513.1"/>
    </source>
</evidence>
<keyword evidence="2" id="KW-0732">Signal</keyword>
<dbReference type="Proteomes" id="UP000770015">
    <property type="component" value="Unassembled WGS sequence"/>
</dbReference>
<gene>
    <name evidence="3" type="ORF">F5X68DRAFT_217215</name>
</gene>
<organism evidence="3 4">
    <name type="scientific">Plectosphaerella plurivora</name>
    <dbReference type="NCBI Taxonomy" id="936078"/>
    <lineage>
        <taxon>Eukaryota</taxon>
        <taxon>Fungi</taxon>
        <taxon>Dikarya</taxon>
        <taxon>Ascomycota</taxon>
        <taxon>Pezizomycotina</taxon>
        <taxon>Sordariomycetes</taxon>
        <taxon>Hypocreomycetidae</taxon>
        <taxon>Glomerellales</taxon>
        <taxon>Plectosphaerellaceae</taxon>
        <taxon>Plectosphaerella</taxon>
    </lineage>
</organism>
<evidence type="ECO:0000313" key="4">
    <source>
        <dbReference type="Proteomes" id="UP000770015"/>
    </source>
</evidence>
<evidence type="ECO:0000256" key="2">
    <source>
        <dbReference type="SAM" id="SignalP"/>
    </source>
</evidence>
<keyword evidence="4" id="KW-1185">Reference proteome</keyword>
<feature type="compositionally biased region" description="Basic residues" evidence="1">
    <location>
        <begin position="27"/>
        <end position="54"/>
    </location>
</feature>
<protein>
    <submittedName>
        <fullName evidence="3">Uncharacterized protein</fullName>
    </submittedName>
</protein>
<feature type="compositionally biased region" description="Basic and acidic residues" evidence="1">
    <location>
        <begin position="75"/>
        <end position="87"/>
    </location>
</feature>
<reference evidence="3" key="1">
    <citation type="journal article" date="2021" name="Nat. Commun.">
        <title>Genetic determinants of endophytism in the Arabidopsis root mycobiome.</title>
        <authorList>
            <person name="Mesny F."/>
            <person name="Miyauchi S."/>
            <person name="Thiergart T."/>
            <person name="Pickel B."/>
            <person name="Atanasova L."/>
            <person name="Karlsson M."/>
            <person name="Huettel B."/>
            <person name="Barry K.W."/>
            <person name="Haridas S."/>
            <person name="Chen C."/>
            <person name="Bauer D."/>
            <person name="Andreopoulos W."/>
            <person name="Pangilinan J."/>
            <person name="LaButti K."/>
            <person name="Riley R."/>
            <person name="Lipzen A."/>
            <person name="Clum A."/>
            <person name="Drula E."/>
            <person name="Henrissat B."/>
            <person name="Kohler A."/>
            <person name="Grigoriev I.V."/>
            <person name="Martin F.M."/>
            <person name="Hacquard S."/>
        </authorList>
    </citation>
    <scope>NUCLEOTIDE SEQUENCE</scope>
    <source>
        <strain evidence="3">MPI-SDFR-AT-0117</strain>
    </source>
</reference>
<accession>A0A9P8V337</accession>